<dbReference type="EMBL" id="VTAW01000036">
    <property type="protein sequence ID" value="TYT60583.1"/>
    <property type="molecule type" value="Genomic_DNA"/>
</dbReference>
<gene>
    <name evidence="1" type="ORF">FYC77_18110</name>
</gene>
<evidence type="ECO:0000313" key="2">
    <source>
        <dbReference type="Proteomes" id="UP000324104"/>
    </source>
</evidence>
<sequence length="64" mass="6753">MARFSAVGPRTALSLRASAAFATANASVTEISSFAVAPGLVALEWSPIRNCVHSSGRRFGFRVQ</sequence>
<proteinExistence type="predicted"/>
<keyword evidence="2" id="KW-1185">Reference proteome</keyword>
<dbReference type="Proteomes" id="UP000324104">
    <property type="component" value="Unassembled WGS sequence"/>
</dbReference>
<reference evidence="1 2" key="1">
    <citation type="submission" date="2019-08" db="EMBL/GenBank/DDBJ databases">
        <title>Archaea genome.</title>
        <authorList>
            <person name="Kajale S."/>
            <person name="Shouche Y."/>
            <person name="Deshpande N."/>
            <person name="Sharma A."/>
        </authorList>
    </citation>
    <scope>NUCLEOTIDE SEQUENCE [LARGE SCALE GENOMIC DNA]</scope>
    <source>
        <strain evidence="1 2">ESP3B_9</strain>
    </source>
</reference>
<dbReference type="RefSeq" id="WP_149082903.1">
    <property type="nucleotide sequence ID" value="NZ_VTAW01000036.1"/>
</dbReference>
<comment type="caution">
    <text evidence="1">The sequence shown here is derived from an EMBL/GenBank/DDBJ whole genome shotgun (WGS) entry which is preliminary data.</text>
</comment>
<organism evidence="1 2">
    <name type="scientific">Natrialba swarupiae</name>
    <dbReference type="NCBI Taxonomy" id="2448032"/>
    <lineage>
        <taxon>Archaea</taxon>
        <taxon>Methanobacteriati</taxon>
        <taxon>Methanobacteriota</taxon>
        <taxon>Stenosarchaea group</taxon>
        <taxon>Halobacteria</taxon>
        <taxon>Halobacteriales</taxon>
        <taxon>Natrialbaceae</taxon>
        <taxon>Natrialba</taxon>
    </lineage>
</organism>
<dbReference type="AlphaFoldDB" id="A0A5D5AI28"/>
<accession>A0A5D5AI28</accession>
<evidence type="ECO:0000313" key="1">
    <source>
        <dbReference type="EMBL" id="TYT60583.1"/>
    </source>
</evidence>
<name>A0A5D5AI28_9EURY</name>
<protein>
    <submittedName>
        <fullName evidence="1">Uncharacterized protein</fullName>
    </submittedName>
</protein>